<name>A0A5N5VYS8_STRMB</name>
<proteinExistence type="predicted"/>
<dbReference type="EMBL" id="VOKX01000117">
    <property type="protein sequence ID" value="KAB7834051.1"/>
    <property type="molecule type" value="Genomic_DNA"/>
</dbReference>
<sequence>MNTRTLTCHASRRGRRELREAERAARREGLRLLLARADRGVLSPQDCAALRGYVEDEIAECDTFRRSAGGQQVAAARLHRTLAAADACLVETEADRDRYAARLARVEQLAGELSAVVGRSAQCLVEGIRRSCWGEDGFAQGGVSGR</sequence>
<dbReference type="AlphaFoldDB" id="A0A5N5VYS8"/>
<gene>
    <name evidence="1" type="ORF">FRZ00_30785</name>
</gene>
<organism evidence="1 2">
    <name type="scientific">Streptomyces mobaraensis</name>
    <name type="common">Streptoverticillium mobaraense</name>
    <dbReference type="NCBI Taxonomy" id="35621"/>
    <lineage>
        <taxon>Bacteria</taxon>
        <taxon>Bacillati</taxon>
        <taxon>Actinomycetota</taxon>
        <taxon>Actinomycetes</taxon>
        <taxon>Kitasatosporales</taxon>
        <taxon>Streptomycetaceae</taxon>
        <taxon>Streptomyces</taxon>
    </lineage>
</organism>
<evidence type="ECO:0000313" key="1">
    <source>
        <dbReference type="EMBL" id="KAB7834051.1"/>
    </source>
</evidence>
<evidence type="ECO:0000313" key="2">
    <source>
        <dbReference type="Proteomes" id="UP000327000"/>
    </source>
</evidence>
<dbReference type="OrthoDB" id="4332738at2"/>
<reference evidence="1 2" key="1">
    <citation type="journal article" date="2019" name="Microb. Cell Fact.">
        <title>Exploring novel herbicidin analogues by transcriptional regulator overexpression and MS/MS molecular networking.</title>
        <authorList>
            <person name="Shi Y."/>
            <person name="Gu R."/>
            <person name="Li Y."/>
            <person name="Wang X."/>
            <person name="Ren W."/>
            <person name="Li X."/>
            <person name="Wang L."/>
            <person name="Xie Y."/>
            <person name="Hong B."/>
        </authorList>
    </citation>
    <scope>NUCLEOTIDE SEQUENCE [LARGE SCALE GENOMIC DNA]</scope>
    <source>
        <strain evidence="1 2">US-43</strain>
    </source>
</reference>
<keyword evidence="2" id="KW-1185">Reference proteome</keyword>
<accession>A0A5N5VYS8</accession>
<protein>
    <submittedName>
        <fullName evidence="1">Uncharacterized protein</fullName>
    </submittedName>
</protein>
<dbReference type="Proteomes" id="UP000327000">
    <property type="component" value="Unassembled WGS sequence"/>
</dbReference>
<dbReference type="RefSeq" id="WP_152265753.1">
    <property type="nucleotide sequence ID" value="NZ_VOKX01000117.1"/>
</dbReference>
<comment type="caution">
    <text evidence="1">The sequence shown here is derived from an EMBL/GenBank/DDBJ whole genome shotgun (WGS) entry which is preliminary data.</text>
</comment>